<dbReference type="AlphaFoldDB" id="A0A418Q6N4"/>
<dbReference type="Pfam" id="PF14335">
    <property type="entry name" value="DUF4391"/>
    <property type="match status" value="1"/>
</dbReference>
<gene>
    <name evidence="2" type="ORF">D3M95_06760</name>
</gene>
<dbReference type="EMBL" id="QXJK01000006">
    <property type="protein sequence ID" value="RIX34579.1"/>
    <property type="molecule type" value="Genomic_DNA"/>
</dbReference>
<evidence type="ECO:0000313" key="2">
    <source>
        <dbReference type="EMBL" id="RIX34579.1"/>
    </source>
</evidence>
<dbReference type="STRING" id="1451189.CFAL_03815"/>
<evidence type="ECO:0000313" key="3">
    <source>
        <dbReference type="Proteomes" id="UP000285278"/>
    </source>
</evidence>
<evidence type="ECO:0000256" key="1">
    <source>
        <dbReference type="SAM" id="Coils"/>
    </source>
</evidence>
<dbReference type="Proteomes" id="UP000285278">
    <property type="component" value="Unassembled WGS sequence"/>
</dbReference>
<name>A0A418Q6N4_9CORY</name>
<feature type="coiled-coil region" evidence="1">
    <location>
        <begin position="175"/>
        <end position="202"/>
    </location>
</feature>
<keyword evidence="1" id="KW-0175">Coiled coil</keyword>
<protein>
    <submittedName>
        <fullName evidence="2">DUF4391 domain-containing protein</fullName>
    </submittedName>
</protein>
<accession>A0A418Q6N4</accession>
<organism evidence="2 3">
    <name type="scientific">Corynebacterium falsenii</name>
    <dbReference type="NCBI Taxonomy" id="108486"/>
    <lineage>
        <taxon>Bacteria</taxon>
        <taxon>Bacillati</taxon>
        <taxon>Actinomycetota</taxon>
        <taxon>Actinomycetes</taxon>
        <taxon>Mycobacteriales</taxon>
        <taxon>Corynebacteriaceae</taxon>
        <taxon>Corynebacterium</taxon>
    </lineage>
</organism>
<dbReference type="InterPro" id="IPR025503">
    <property type="entry name" value="DUF4391"/>
</dbReference>
<reference evidence="2 3" key="1">
    <citation type="submission" date="2018-09" db="EMBL/GenBank/DDBJ databases">
        <title>Optimization and identification of Corynebacterium falsenii FN1-14 from fish paste.</title>
        <authorList>
            <person name="Daroonpunt R."/>
            <person name="Tanasupawat S."/>
        </authorList>
    </citation>
    <scope>NUCLEOTIDE SEQUENCE [LARGE SCALE GENOMIC DNA]</scope>
    <source>
        <strain evidence="2 3">FN1-14</strain>
    </source>
</reference>
<proteinExistence type="predicted"/>
<keyword evidence="3" id="KW-1185">Reference proteome</keyword>
<comment type="caution">
    <text evidence="2">The sequence shown here is derived from an EMBL/GenBank/DDBJ whole genome shotgun (WGS) entry which is preliminary data.</text>
</comment>
<sequence>MPVTDLLYQWPSAARFERRVPKEKFYEHGSVNTALREKFISEVDRVIWAYDLAQASINLESTAEVPDVAVFQVDAKATDVSEQVLAAIDKSIPRPIIFEINRDVAGVRETRMVAAHKQLGAGSPKISQYFSTGWQPADTGRQPLPTAITLPALYAALLEPLANVEVRPGEEMSQVADRLKTVGKLEREIKTLERKLRTEKQFNRKVELRRTLKTKQAQLEQQR</sequence>
<dbReference type="OrthoDB" id="9805811at2"/>